<gene>
    <name evidence="1" type="ORF">ACFPYI_15485</name>
</gene>
<proteinExistence type="predicted"/>
<dbReference type="InterPro" id="IPR010287">
    <property type="entry name" value="DUF892_YciF-like"/>
</dbReference>
<name>A0ABD5RR88_9EURY</name>
<keyword evidence="2" id="KW-1185">Reference proteome</keyword>
<protein>
    <submittedName>
        <fullName evidence="1">Ferritin-like domain-containing protein</fullName>
    </submittedName>
</protein>
<dbReference type="AlphaFoldDB" id="A0ABD5RR88"/>
<dbReference type="Pfam" id="PF05974">
    <property type="entry name" value="DUF892"/>
    <property type="match status" value="1"/>
</dbReference>
<organism evidence="1 2">
    <name type="scientific">Halomarina salina</name>
    <dbReference type="NCBI Taxonomy" id="1872699"/>
    <lineage>
        <taxon>Archaea</taxon>
        <taxon>Methanobacteriati</taxon>
        <taxon>Methanobacteriota</taxon>
        <taxon>Stenosarchaea group</taxon>
        <taxon>Halobacteria</taxon>
        <taxon>Halobacteriales</taxon>
        <taxon>Natronomonadaceae</taxon>
        <taxon>Halomarina</taxon>
    </lineage>
</organism>
<reference evidence="1 2" key="1">
    <citation type="journal article" date="2019" name="Int. J. Syst. Evol. Microbiol.">
        <title>The Global Catalogue of Microorganisms (GCM) 10K type strain sequencing project: providing services to taxonomists for standard genome sequencing and annotation.</title>
        <authorList>
            <consortium name="The Broad Institute Genomics Platform"/>
            <consortium name="The Broad Institute Genome Sequencing Center for Infectious Disease"/>
            <person name="Wu L."/>
            <person name="Ma J."/>
        </authorList>
    </citation>
    <scope>NUCLEOTIDE SEQUENCE [LARGE SCALE GENOMIC DNA]</scope>
    <source>
        <strain evidence="1 2">CGMCC 1.12543</strain>
    </source>
</reference>
<dbReference type="InterPro" id="IPR009078">
    <property type="entry name" value="Ferritin-like_SF"/>
</dbReference>
<dbReference type="RefSeq" id="WP_247416492.1">
    <property type="nucleotide sequence ID" value="NZ_JALLGW010000001.1"/>
</dbReference>
<dbReference type="SUPFAM" id="SSF47240">
    <property type="entry name" value="Ferritin-like"/>
    <property type="match status" value="1"/>
</dbReference>
<evidence type="ECO:0000313" key="1">
    <source>
        <dbReference type="EMBL" id="MFC5972739.1"/>
    </source>
</evidence>
<dbReference type="PANTHER" id="PTHR30565:SF9">
    <property type="entry name" value="PROTEIN YCIF"/>
    <property type="match status" value="1"/>
</dbReference>
<evidence type="ECO:0000313" key="2">
    <source>
        <dbReference type="Proteomes" id="UP001596099"/>
    </source>
</evidence>
<accession>A0ABD5RR88</accession>
<dbReference type="InterPro" id="IPR047114">
    <property type="entry name" value="YciF"/>
</dbReference>
<comment type="caution">
    <text evidence="1">The sequence shown here is derived from an EMBL/GenBank/DDBJ whole genome shotgun (WGS) entry which is preliminary data.</text>
</comment>
<dbReference type="PANTHER" id="PTHR30565">
    <property type="entry name" value="PROTEIN YCIF"/>
    <property type="match status" value="1"/>
</dbReference>
<dbReference type="Proteomes" id="UP001596099">
    <property type="component" value="Unassembled WGS sequence"/>
</dbReference>
<dbReference type="Gene3D" id="1.20.1260.10">
    <property type="match status" value="1"/>
</dbReference>
<dbReference type="InterPro" id="IPR012347">
    <property type="entry name" value="Ferritin-like"/>
</dbReference>
<dbReference type="EMBL" id="JBHSQH010000001">
    <property type="protein sequence ID" value="MFC5972739.1"/>
    <property type="molecule type" value="Genomic_DNA"/>
</dbReference>
<sequence>MTITDVEDMFRHQLEQMYYTEKRLVDTLEEMSREADNDKLQRGFAEHRDETHEQVQRLEDAFRALGHEPEESQSHVLDALRTEHDEFVEESSDPHLHDLFDMQAGMKTERFEITSYEGLLVLAKELDLDDDVTDPLEDNLSEEKSALRELEGLSKGSKLKSMLGLDD</sequence>